<dbReference type="RefSeq" id="XP_013898647.1">
    <property type="nucleotide sequence ID" value="XM_014043193.1"/>
</dbReference>
<reference evidence="2 3" key="1">
    <citation type="journal article" date="2013" name="BMC Genomics">
        <title>Reconstruction of the lipid metabolism for the microalga Monoraphidium neglectum from its genome sequence reveals characteristics suitable for biofuel production.</title>
        <authorList>
            <person name="Bogen C."/>
            <person name="Al-Dilaimi A."/>
            <person name="Albersmeier A."/>
            <person name="Wichmann J."/>
            <person name="Grundmann M."/>
            <person name="Rupp O."/>
            <person name="Lauersen K.J."/>
            <person name="Blifernez-Klassen O."/>
            <person name="Kalinowski J."/>
            <person name="Goesmann A."/>
            <person name="Mussgnug J.H."/>
            <person name="Kruse O."/>
        </authorList>
    </citation>
    <scope>NUCLEOTIDE SEQUENCE [LARGE SCALE GENOMIC DNA]</scope>
    <source>
        <strain evidence="2 3">SAG 48.87</strain>
    </source>
</reference>
<gene>
    <name evidence="2" type="ORF">MNEG_8333</name>
</gene>
<proteinExistence type="predicted"/>
<evidence type="ECO:0000313" key="3">
    <source>
        <dbReference type="Proteomes" id="UP000054498"/>
    </source>
</evidence>
<protein>
    <submittedName>
        <fullName evidence="2">Uncharacterized protein</fullName>
    </submittedName>
</protein>
<keyword evidence="3" id="KW-1185">Reference proteome</keyword>
<dbReference type="KEGG" id="mng:MNEG_8333"/>
<dbReference type="GeneID" id="25741209"/>
<sequence length="59" mass="6115">AVSEPDEVTAAASAVRPPASGPGPQPEASTSGQDGSGDKTRLVEMGQQQRPIDRLPREM</sequence>
<evidence type="ECO:0000256" key="1">
    <source>
        <dbReference type="SAM" id="MobiDB-lite"/>
    </source>
</evidence>
<accession>A0A0D2JK38</accession>
<dbReference type="Proteomes" id="UP000054498">
    <property type="component" value="Unassembled WGS sequence"/>
</dbReference>
<feature type="region of interest" description="Disordered" evidence="1">
    <location>
        <begin position="1"/>
        <end position="59"/>
    </location>
</feature>
<dbReference type="EMBL" id="KK101790">
    <property type="protein sequence ID" value="KIY99627.1"/>
    <property type="molecule type" value="Genomic_DNA"/>
</dbReference>
<organism evidence="2 3">
    <name type="scientific">Monoraphidium neglectum</name>
    <dbReference type="NCBI Taxonomy" id="145388"/>
    <lineage>
        <taxon>Eukaryota</taxon>
        <taxon>Viridiplantae</taxon>
        <taxon>Chlorophyta</taxon>
        <taxon>core chlorophytes</taxon>
        <taxon>Chlorophyceae</taxon>
        <taxon>CS clade</taxon>
        <taxon>Sphaeropleales</taxon>
        <taxon>Selenastraceae</taxon>
        <taxon>Monoraphidium</taxon>
    </lineage>
</organism>
<feature type="non-terminal residue" evidence="2">
    <location>
        <position position="1"/>
    </location>
</feature>
<evidence type="ECO:0000313" key="2">
    <source>
        <dbReference type="EMBL" id="KIY99627.1"/>
    </source>
</evidence>
<name>A0A0D2JK38_9CHLO</name>
<dbReference type="AlphaFoldDB" id="A0A0D2JK38"/>
<feature type="non-terminal residue" evidence="2">
    <location>
        <position position="59"/>
    </location>
</feature>